<gene>
    <name evidence="1" type="ORF">O6H91_18G016200</name>
</gene>
<sequence length="396" mass="43679">MATMSIAHADSSSIEKHLSMNGGLGVYSYTQNSSLQAELLQFVDGILMQALNRLELPAAAAAQLGPLRIADIGCSVGPNTIIAVNSIVNKLKGRFLSESRGKVPEFQAFFVDLPANDFNTLFRMLPNYVGSSCDAANDSSKRSYFAAGVSGSFYNRLFPSKSLHVVFSCASLHWLSKIPTAVQDTRSPGWNKGSAWIYNANRDVRKAYAQQAHEDLVAFLNHRSCEMVSGGVLFALIGARQPSVENEADERDIADLWWYLFKEVDDAWKDLANRGLIDIATIDTFNVPIYIRSLDEIHQALRESGAFSIHVLEKKTLPKGVELIAGQEVEDPVAYGKRLAAFTRSWMGPLVEAHIGLELTDLLFQQVDRRVAAPDHVEHAKTLPLSVMIILSLVRN</sequence>
<evidence type="ECO:0000313" key="1">
    <source>
        <dbReference type="EMBL" id="KAJ7522543.1"/>
    </source>
</evidence>
<accession>A0ACC2AYE5</accession>
<name>A0ACC2AYE5_DIPCM</name>
<reference evidence="2" key="1">
    <citation type="journal article" date="2024" name="Proc. Natl. Acad. Sci. U.S.A.">
        <title>Extraordinary preservation of gene collinearity over three hundred million years revealed in homosporous lycophytes.</title>
        <authorList>
            <person name="Li C."/>
            <person name="Wickell D."/>
            <person name="Kuo L.Y."/>
            <person name="Chen X."/>
            <person name="Nie B."/>
            <person name="Liao X."/>
            <person name="Peng D."/>
            <person name="Ji J."/>
            <person name="Jenkins J."/>
            <person name="Williams M."/>
            <person name="Shu S."/>
            <person name="Plott C."/>
            <person name="Barry K."/>
            <person name="Rajasekar S."/>
            <person name="Grimwood J."/>
            <person name="Han X."/>
            <person name="Sun S."/>
            <person name="Hou Z."/>
            <person name="He W."/>
            <person name="Dai G."/>
            <person name="Sun C."/>
            <person name="Schmutz J."/>
            <person name="Leebens-Mack J.H."/>
            <person name="Li F.W."/>
            <person name="Wang L."/>
        </authorList>
    </citation>
    <scope>NUCLEOTIDE SEQUENCE [LARGE SCALE GENOMIC DNA]</scope>
    <source>
        <strain evidence="2">cv. PW_Plant_1</strain>
    </source>
</reference>
<protein>
    <submittedName>
        <fullName evidence="1">Uncharacterized protein</fullName>
    </submittedName>
</protein>
<comment type="caution">
    <text evidence="1">The sequence shown here is derived from an EMBL/GenBank/DDBJ whole genome shotgun (WGS) entry which is preliminary data.</text>
</comment>
<keyword evidence="2" id="KW-1185">Reference proteome</keyword>
<dbReference type="Proteomes" id="UP001162992">
    <property type="component" value="Chromosome 18"/>
</dbReference>
<evidence type="ECO:0000313" key="2">
    <source>
        <dbReference type="Proteomes" id="UP001162992"/>
    </source>
</evidence>
<dbReference type="EMBL" id="CM055109">
    <property type="protein sequence ID" value="KAJ7522543.1"/>
    <property type="molecule type" value="Genomic_DNA"/>
</dbReference>
<proteinExistence type="predicted"/>
<organism evidence="1 2">
    <name type="scientific">Diphasiastrum complanatum</name>
    <name type="common">Issler's clubmoss</name>
    <name type="synonym">Lycopodium complanatum</name>
    <dbReference type="NCBI Taxonomy" id="34168"/>
    <lineage>
        <taxon>Eukaryota</taxon>
        <taxon>Viridiplantae</taxon>
        <taxon>Streptophyta</taxon>
        <taxon>Embryophyta</taxon>
        <taxon>Tracheophyta</taxon>
        <taxon>Lycopodiopsida</taxon>
        <taxon>Lycopodiales</taxon>
        <taxon>Lycopodiaceae</taxon>
        <taxon>Lycopodioideae</taxon>
        <taxon>Diphasiastrum</taxon>
    </lineage>
</organism>